<evidence type="ECO:0000256" key="3">
    <source>
        <dbReference type="ARBA" id="ARBA00012438"/>
    </source>
</evidence>
<comment type="caution">
    <text evidence="18">The sequence shown here is derived from an EMBL/GenBank/DDBJ whole genome shotgun (WGS) entry which is preliminary data.</text>
</comment>
<protein>
    <recommendedName>
        <fullName evidence="3">histidine kinase</fullName>
        <ecNumber evidence="3">2.7.13.3</ecNumber>
    </recommendedName>
</protein>
<feature type="coiled-coil region" evidence="14">
    <location>
        <begin position="332"/>
        <end position="359"/>
    </location>
</feature>
<evidence type="ECO:0000256" key="5">
    <source>
        <dbReference type="ARBA" id="ARBA00022553"/>
    </source>
</evidence>
<dbReference type="InterPro" id="IPR004358">
    <property type="entry name" value="Sig_transdc_His_kin-like_C"/>
</dbReference>
<dbReference type="SMART" id="SM00388">
    <property type="entry name" value="HisKA"/>
    <property type="match status" value="1"/>
</dbReference>
<feature type="domain" description="HAMP" evidence="17">
    <location>
        <begin position="275"/>
        <end position="327"/>
    </location>
</feature>
<dbReference type="Pfam" id="PF00672">
    <property type="entry name" value="HAMP"/>
    <property type="match status" value="1"/>
</dbReference>
<dbReference type="CDD" id="cd06225">
    <property type="entry name" value="HAMP"/>
    <property type="match status" value="1"/>
</dbReference>
<dbReference type="InterPro" id="IPR035965">
    <property type="entry name" value="PAS-like_dom_sf"/>
</dbReference>
<dbReference type="InterPro" id="IPR033479">
    <property type="entry name" value="dCache_1"/>
</dbReference>
<keyword evidence="14" id="KW-0175">Coiled coil</keyword>
<evidence type="ECO:0000256" key="2">
    <source>
        <dbReference type="ARBA" id="ARBA00004651"/>
    </source>
</evidence>
<evidence type="ECO:0000256" key="12">
    <source>
        <dbReference type="ARBA" id="ARBA00023012"/>
    </source>
</evidence>
<evidence type="ECO:0000256" key="6">
    <source>
        <dbReference type="ARBA" id="ARBA00022679"/>
    </source>
</evidence>
<dbReference type="GO" id="GO:0005524">
    <property type="term" value="F:ATP binding"/>
    <property type="evidence" value="ECO:0007669"/>
    <property type="project" value="UniProtKB-KW"/>
</dbReference>
<dbReference type="Pfam" id="PF00512">
    <property type="entry name" value="HisKA"/>
    <property type="match status" value="1"/>
</dbReference>
<evidence type="ECO:0000256" key="4">
    <source>
        <dbReference type="ARBA" id="ARBA00022475"/>
    </source>
</evidence>
<dbReference type="PANTHER" id="PTHR42878">
    <property type="entry name" value="TWO-COMPONENT HISTIDINE KINASE"/>
    <property type="match status" value="1"/>
</dbReference>
<feature type="transmembrane region" description="Helical" evidence="15">
    <location>
        <begin position="251"/>
        <end position="273"/>
    </location>
</feature>
<dbReference type="InterPro" id="IPR036097">
    <property type="entry name" value="HisK_dim/P_sf"/>
</dbReference>
<dbReference type="Gene3D" id="3.30.450.20">
    <property type="entry name" value="PAS domain"/>
    <property type="match status" value="2"/>
</dbReference>
<dbReference type="InterPro" id="IPR050351">
    <property type="entry name" value="BphY/WalK/GraS-like"/>
</dbReference>
<dbReference type="InterPro" id="IPR003660">
    <property type="entry name" value="HAMP_dom"/>
</dbReference>
<evidence type="ECO:0000259" key="17">
    <source>
        <dbReference type="PROSITE" id="PS50885"/>
    </source>
</evidence>
<evidence type="ECO:0000256" key="11">
    <source>
        <dbReference type="ARBA" id="ARBA00022989"/>
    </source>
</evidence>
<evidence type="ECO:0000256" key="13">
    <source>
        <dbReference type="ARBA" id="ARBA00023136"/>
    </source>
</evidence>
<evidence type="ECO:0000256" key="7">
    <source>
        <dbReference type="ARBA" id="ARBA00022692"/>
    </source>
</evidence>
<evidence type="ECO:0000256" key="10">
    <source>
        <dbReference type="ARBA" id="ARBA00022840"/>
    </source>
</evidence>
<dbReference type="SMART" id="SM00387">
    <property type="entry name" value="HATPase_c"/>
    <property type="match status" value="1"/>
</dbReference>
<evidence type="ECO:0000313" key="18">
    <source>
        <dbReference type="EMBL" id="MBN1573898.1"/>
    </source>
</evidence>
<accession>A0A9D8KGS8</accession>
<dbReference type="Gene3D" id="3.30.565.10">
    <property type="entry name" value="Histidine kinase-like ATPase, C-terminal domain"/>
    <property type="match status" value="1"/>
</dbReference>
<keyword evidence="4" id="KW-1003">Cell membrane</keyword>
<gene>
    <name evidence="18" type="ORF">JW984_11940</name>
</gene>
<evidence type="ECO:0000259" key="16">
    <source>
        <dbReference type="PROSITE" id="PS50109"/>
    </source>
</evidence>
<evidence type="ECO:0000256" key="1">
    <source>
        <dbReference type="ARBA" id="ARBA00000085"/>
    </source>
</evidence>
<evidence type="ECO:0000256" key="14">
    <source>
        <dbReference type="SAM" id="Coils"/>
    </source>
</evidence>
<dbReference type="InterPro" id="IPR029151">
    <property type="entry name" value="Sensor-like_sf"/>
</dbReference>
<dbReference type="GO" id="GO:0000155">
    <property type="term" value="F:phosphorelay sensor kinase activity"/>
    <property type="evidence" value="ECO:0007669"/>
    <property type="project" value="InterPro"/>
</dbReference>
<sequence>MKSQLESVAILKEQEIRNWMDHLKHTVIWLAENRETIYDANSMKVNTVGSPEYLRGRDSLVSEFRRIKDIGHFSSILFLDGKSGKIMASSDAFWEEQFKENEQYFIKGREGTYVSDIYFSLTLGKPTMVISAPVKDNNGKLLGVLVYHANLEYLSEIMLERSGLGDTGETFLVNSSNLLITNTVFEPEGAFKKWIFGQGAKWALEGKNGVGLFMDYREEPVIGAYRWLGDLRLALIAKQDQSEAFDSINNLGFTLLGIGLDILLIVIVLSILFSRTITRPIYKLVKSTEMVGSGNLDYRVGTLAKDEIGELSRSFDKMTMNLKEITVSRNELVREIAERKQIEKALIESEERYRELFERINSGVAVYEAVDNGGDFIFKGFNKAGERIDRLDRKDLIEKRLTQVFPGVKEFGLFEVLQRVWRTGKEEFFPSALYKDEREPGGWRENWVYKLPTGEIVAVYDDITERKLAENKLKDYSERLEEMVEERTKELKDTQEQLVRREKLAFLGQLSGSVSHELRNPLGVISNAVYYLQTVLNNTDENTKEYLDIILLEVKNSERIISDLLDFSRTKSPERENTDVSEMVNNALLRHSPPDGVIVTTDINKDIPPVFVDSRQIGQVLDNLITNAYQAMPEGGELKIEAKAVKKKVNLSVTDTGLGISKENIKKLFEPLFTTRARGIGLGLSVSKSLMEANEGDIKVKSEEGGGSTFTIGLPIR</sequence>
<dbReference type="SUPFAM" id="SSF158472">
    <property type="entry name" value="HAMP domain-like"/>
    <property type="match status" value="1"/>
</dbReference>
<dbReference type="InterPro" id="IPR036890">
    <property type="entry name" value="HATPase_C_sf"/>
</dbReference>
<reference evidence="18" key="2">
    <citation type="submission" date="2021-01" db="EMBL/GenBank/DDBJ databases">
        <authorList>
            <person name="Hahn C.R."/>
            <person name="Youssef N.H."/>
            <person name="Elshahed M."/>
        </authorList>
    </citation>
    <scope>NUCLEOTIDE SEQUENCE</scope>
    <source>
        <strain evidence="18">Zod_Metabat.24</strain>
    </source>
</reference>
<dbReference type="EMBL" id="JAFGIX010000058">
    <property type="protein sequence ID" value="MBN1573898.1"/>
    <property type="molecule type" value="Genomic_DNA"/>
</dbReference>
<reference evidence="18" key="1">
    <citation type="journal article" date="2021" name="Environ. Microbiol.">
        <title>Genomic characterization of three novel Desulfobacterota classes expand the metabolic and phylogenetic diversity of the phylum.</title>
        <authorList>
            <person name="Murphy C.L."/>
            <person name="Biggerstaff J."/>
            <person name="Eichhorn A."/>
            <person name="Ewing E."/>
            <person name="Shahan R."/>
            <person name="Soriano D."/>
            <person name="Stewart S."/>
            <person name="VanMol K."/>
            <person name="Walker R."/>
            <person name="Walters P."/>
            <person name="Elshahed M.S."/>
            <person name="Youssef N.H."/>
        </authorList>
    </citation>
    <scope>NUCLEOTIDE SEQUENCE</scope>
    <source>
        <strain evidence="18">Zod_Metabat.24</strain>
    </source>
</reference>
<dbReference type="PRINTS" id="PR00344">
    <property type="entry name" value="BCTRLSENSOR"/>
</dbReference>
<dbReference type="InterPro" id="IPR003594">
    <property type="entry name" value="HATPase_dom"/>
</dbReference>
<dbReference type="GO" id="GO:0005886">
    <property type="term" value="C:plasma membrane"/>
    <property type="evidence" value="ECO:0007669"/>
    <property type="project" value="UniProtKB-SubCell"/>
</dbReference>
<keyword evidence="12" id="KW-0902">Two-component regulatory system</keyword>
<keyword evidence="13 15" id="KW-0472">Membrane</keyword>
<evidence type="ECO:0000256" key="9">
    <source>
        <dbReference type="ARBA" id="ARBA00022777"/>
    </source>
</evidence>
<evidence type="ECO:0000313" key="19">
    <source>
        <dbReference type="Proteomes" id="UP000809273"/>
    </source>
</evidence>
<keyword evidence="11 15" id="KW-1133">Transmembrane helix</keyword>
<evidence type="ECO:0000256" key="8">
    <source>
        <dbReference type="ARBA" id="ARBA00022741"/>
    </source>
</evidence>
<dbReference type="SMART" id="SM00304">
    <property type="entry name" value="HAMP"/>
    <property type="match status" value="1"/>
</dbReference>
<keyword evidence="9" id="KW-0418">Kinase</keyword>
<comment type="subcellular location">
    <subcellularLocation>
        <location evidence="2">Cell membrane</location>
        <topology evidence="2">Multi-pass membrane protein</topology>
    </subcellularLocation>
</comment>
<organism evidence="18 19">
    <name type="scientific">Candidatus Zymogenus saltonus</name>
    <dbReference type="NCBI Taxonomy" id="2844893"/>
    <lineage>
        <taxon>Bacteria</taxon>
        <taxon>Deltaproteobacteria</taxon>
        <taxon>Candidatus Zymogenia</taxon>
        <taxon>Candidatus Zymogeniales</taxon>
        <taxon>Candidatus Zymogenaceae</taxon>
        <taxon>Candidatus Zymogenus</taxon>
    </lineage>
</organism>
<dbReference type="AlphaFoldDB" id="A0A9D8KGS8"/>
<dbReference type="PANTHER" id="PTHR42878:SF7">
    <property type="entry name" value="SENSOR HISTIDINE KINASE GLRK"/>
    <property type="match status" value="1"/>
</dbReference>
<feature type="coiled-coil region" evidence="14">
    <location>
        <begin position="466"/>
        <end position="497"/>
    </location>
</feature>
<keyword evidence="10" id="KW-0067">ATP-binding</keyword>
<dbReference type="PROSITE" id="PS50885">
    <property type="entry name" value="HAMP"/>
    <property type="match status" value="1"/>
</dbReference>
<dbReference type="CDD" id="cd12914">
    <property type="entry name" value="PDC1_DGC_like"/>
    <property type="match status" value="1"/>
</dbReference>
<keyword evidence="5" id="KW-0597">Phosphoprotein</keyword>
<dbReference type="SUPFAM" id="SSF55785">
    <property type="entry name" value="PYP-like sensor domain (PAS domain)"/>
    <property type="match status" value="1"/>
</dbReference>
<dbReference type="GO" id="GO:0007234">
    <property type="term" value="P:osmosensory signaling via phosphorelay pathway"/>
    <property type="evidence" value="ECO:0007669"/>
    <property type="project" value="TreeGrafter"/>
</dbReference>
<dbReference type="EC" id="2.7.13.3" evidence="3"/>
<name>A0A9D8KGS8_9DELT</name>
<dbReference type="SUPFAM" id="SSF103190">
    <property type="entry name" value="Sensory domain-like"/>
    <property type="match status" value="1"/>
</dbReference>
<dbReference type="SUPFAM" id="SSF55874">
    <property type="entry name" value="ATPase domain of HSP90 chaperone/DNA topoisomerase II/histidine kinase"/>
    <property type="match status" value="1"/>
</dbReference>
<feature type="domain" description="Histidine kinase" evidence="16">
    <location>
        <begin position="513"/>
        <end position="717"/>
    </location>
</feature>
<dbReference type="InterPro" id="IPR005467">
    <property type="entry name" value="His_kinase_dom"/>
</dbReference>
<dbReference type="CDD" id="cd00082">
    <property type="entry name" value="HisKA"/>
    <property type="match status" value="1"/>
</dbReference>
<dbReference type="Proteomes" id="UP000809273">
    <property type="component" value="Unassembled WGS sequence"/>
</dbReference>
<dbReference type="GO" id="GO:0000156">
    <property type="term" value="F:phosphorelay response regulator activity"/>
    <property type="evidence" value="ECO:0007669"/>
    <property type="project" value="TreeGrafter"/>
</dbReference>
<dbReference type="InterPro" id="IPR003661">
    <property type="entry name" value="HisK_dim/P_dom"/>
</dbReference>
<comment type="catalytic activity">
    <reaction evidence="1">
        <text>ATP + protein L-histidine = ADP + protein N-phospho-L-histidine.</text>
        <dbReference type="EC" id="2.7.13.3"/>
    </reaction>
</comment>
<keyword evidence="8" id="KW-0547">Nucleotide-binding</keyword>
<proteinExistence type="predicted"/>
<dbReference type="PROSITE" id="PS50109">
    <property type="entry name" value="HIS_KIN"/>
    <property type="match status" value="1"/>
</dbReference>
<dbReference type="Pfam" id="PF02518">
    <property type="entry name" value="HATPase_c"/>
    <property type="match status" value="1"/>
</dbReference>
<keyword evidence="6" id="KW-0808">Transferase</keyword>
<keyword evidence="7 15" id="KW-0812">Transmembrane</keyword>
<dbReference type="Gene3D" id="1.10.287.130">
    <property type="match status" value="1"/>
</dbReference>
<dbReference type="Gene3D" id="6.10.340.10">
    <property type="match status" value="1"/>
</dbReference>
<evidence type="ECO:0000256" key="15">
    <source>
        <dbReference type="SAM" id="Phobius"/>
    </source>
</evidence>
<dbReference type="SUPFAM" id="SSF47384">
    <property type="entry name" value="Homodimeric domain of signal transducing histidine kinase"/>
    <property type="match status" value="1"/>
</dbReference>
<dbReference type="Pfam" id="PF02743">
    <property type="entry name" value="dCache_1"/>
    <property type="match status" value="1"/>
</dbReference>
<dbReference type="GO" id="GO:0030295">
    <property type="term" value="F:protein kinase activator activity"/>
    <property type="evidence" value="ECO:0007669"/>
    <property type="project" value="TreeGrafter"/>
</dbReference>